<accession>A0A6I2KWL3</accession>
<feature type="domain" description="Glycosyl transferase family 1" evidence="1">
    <location>
        <begin position="179"/>
        <end position="337"/>
    </location>
</feature>
<dbReference type="Proteomes" id="UP000433309">
    <property type="component" value="Unassembled WGS sequence"/>
</dbReference>
<comment type="caution">
    <text evidence="3">The sequence shown here is derived from an EMBL/GenBank/DDBJ whole genome shotgun (WGS) entry which is preliminary data.</text>
</comment>
<dbReference type="EMBL" id="WKJK01000003">
    <property type="protein sequence ID" value="MRW89942.1"/>
    <property type="molecule type" value="Genomic_DNA"/>
</dbReference>
<dbReference type="CDD" id="cd03801">
    <property type="entry name" value="GT4_PimA-like"/>
    <property type="match status" value="2"/>
</dbReference>
<name>A0A6I2KWL3_9BURK</name>
<proteinExistence type="predicted"/>
<dbReference type="SUPFAM" id="SSF53756">
    <property type="entry name" value="UDP-Glycosyltransferase/glycogen phosphorylase"/>
    <property type="match status" value="2"/>
</dbReference>
<protein>
    <submittedName>
        <fullName evidence="3">Glycosyltransferase</fullName>
    </submittedName>
</protein>
<dbReference type="InterPro" id="IPR028098">
    <property type="entry name" value="Glyco_trans_4-like_N"/>
</dbReference>
<dbReference type="InterPro" id="IPR050194">
    <property type="entry name" value="Glycosyltransferase_grp1"/>
</dbReference>
<dbReference type="PANTHER" id="PTHR45947">
    <property type="entry name" value="SULFOQUINOVOSYL TRANSFERASE SQD2"/>
    <property type="match status" value="1"/>
</dbReference>
<organism evidence="3 4">
    <name type="scientific">Duganella guangzhouensis</name>
    <dbReference type="NCBI Taxonomy" id="2666084"/>
    <lineage>
        <taxon>Bacteria</taxon>
        <taxon>Pseudomonadati</taxon>
        <taxon>Pseudomonadota</taxon>
        <taxon>Betaproteobacteria</taxon>
        <taxon>Burkholderiales</taxon>
        <taxon>Oxalobacteraceae</taxon>
        <taxon>Telluria group</taxon>
        <taxon>Duganella</taxon>
    </lineage>
</organism>
<evidence type="ECO:0000259" key="1">
    <source>
        <dbReference type="Pfam" id="PF00534"/>
    </source>
</evidence>
<evidence type="ECO:0000313" key="3">
    <source>
        <dbReference type="EMBL" id="MRW89942.1"/>
    </source>
</evidence>
<dbReference type="RefSeq" id="WP_154374881.1">
    <property type="nucleotide sequence ID" value="NZ_WKJK01000003.1"/>
</dbReference>
<dbReference type="Pfam" id="PF00534">
    <property type="entry name" value="Glycos_transf_1"/>
    <property type="match status" value="1"/>
</dbReference>
<keyword evidence="3" id="KW-0808">Transferase</keyword>
<dbReference type="PANTHER" id="PTHR45947:SF3">
    <property type="entry name" value="SULFOQUINOVOSYL TRANSFERASE SQD2"/>
    <property type="match status" value="1"/>
</dbReference>
<sequence length="747" mass="82303">MLNIAIVTNTLAPYRTPVFSALAAMPGVAVHVFSCVEREPNRQWDYAPLRTGLTTLQRCFVVWRQRYIHSNLDVVAGLRRFQPDVVVTDGFNPTHLYAFAYCRLRGIAHVAMTDGTLASEQKLTPLHRWVRRRVYAGSQAFVAASAGGHALYDGYGVSHAQRFTSCLAIDNQVFARAPAMPQFDLLFCGRLEAVKRPGFVLEMALALALRCGRQITVLMVGSGSQMAALKAEAARHPDQVAVTFSGFASQHALPALYRSARLFVMPTSWEPWGVVFNEACAAGLPILTTPAAGAVGELVLDGENGYVDQPDAGRWAERAAGLLADAATYQRFAARSQQLVAGYTYDQAAQGLRQACLRAWQRQQAGARTDGNYRSRPRVLIVERQLLHYRVGIYVRLRELLAAQGMELQLLVGEGTPAEKLKRNEAHLDWVISIPTRYFLDGQLCWQPYGRYARGADIVIVMHENKILYNLWLMFVRRPARLAFWGHGANLQSARPDGWRERFKRWTITRADWWFAYTDLSAALIAAAGFPSDRTTVVRNAIDTTEMVALCQGIDSQTLAARRQQLGLGEGPVAIYLGSLYKEKRLDFLLAAALEVRRQIPDFQLLVVGAGPEQALIDQANDSYHWIHALGALQGEEKALALRLSDVMLNPGLVGLGILDSFAGGTPMFTTDCGLHSPEIVYLENGVNGVMTADDRAAFAAEIVRTLLTPSLLARLRAGARRSAAQYTLDEMAGRLSTGIEAALASL</sequence>
<feature type="domain" description="Glycosyltransferase subfamily 4-like N-terminal" evidence="2">
    <location>
        <begin position="396"/>
        <end position="545"/>
    </location>
</feature>
<evidence type="ECO:0000313" key="4">
    <source>
        <dbReference type="Proteomes" id="UP000433309"/>
    </source>
</evidence>
<gene>
    <name evidence="3" type="ORF">GJ699_08100</name>
</gene>
<dbReference type="AlphaFoldDB" id="A0A6I2KWL3"/>
<dbReference type="InterPro" id="IPR001296">
    <property type="entry name" value="Glyco_trans_1"/>
</dbReference>
<reference evidence="3 4" key="1">
    <citation type="submission" date="2019-11" db="EMBL/GenBank/DDBJ databases">
        <title>Novel species isolated from a subtropical stream in China.</title>
        <authorList>
            <person name="Lu H."/>
        </authorList>
    </citation>
    <scope>NUCLEOTIDE SEQUENCE [LARGE SCALE GENOMIC DNA]</scope>
    <source>
        <strain evidence="3 4">FT80W</strain>
    </source>
</reference>
<dbReference type="Gene3D" id="3.40.50.2000">
    <property type="entry name" value="Glycogen Phosphorylase B"/>
    <property type="match status" value="4"/>
</dbReference>
<dbReference type="Pfam" id="PF13439">
    <property type="entry name" value="Glyco_transf_4"/>
    <property type="match status" value="1"/>
</dbReference>
<dbReference type="Pfam" id="PF13692">
    <property type="entry name" value="Glyco_trans_1_4"/>
    <property type="match status" value="1"/>
</dbReference>
<keyword evidence="4" id="KW-1185">Reference proteome</keyword>
<dbReference type="GO" id="GO:0016757">
    <property type="term" value="F:glycosyltransferase activity"/>
    <property type="evidence" value="ECO:0007669"/>
    <property type="project" value="InterPro"/>
</dbReference>
<evidence type="ECO:0000259" key="2">
    <source>
        <dbReference type="Pfam" id="PF13439"/>
    </source>
</evidence>